<dbReference type="InterPro" id="IPR004821">
    <property type="entry name" value="Cyt_trans-like"/>
</dbReference>
<dbReference type="HAMAP" id="MF_00244">
    <property type="entry name" value="NaMN_adenylyltr"/>
    <property type="match status" value="1"/>
</dbReference>
<evidence type="ECO:0000256" key="11">
    <source>
        <dbReference type="HAMAP-Rule" id="MF_00244"/>
    </source>
</evidence>
<organism evidence="14 15">
    <name type="scientific">Sphingomonas crocodyli</name>
    <dbReference type="NCBI Taxonomy" id="1979270"/>
    <lineage>
        <taxon>Bacteria</taxon>
        <taxon>Pseudomonadati</taxon>
        <taxon>Pseudomonadota</taxon>
        <taxon>Alphaproteobacteria</taxon>
        <taxon>Sphingomonadales</taxon>
        <taxon>Sphingomonadaceae</taxon>
        <taxon>Sphingomonas</taxon>
    </lineage>
</organism>
<gene>
    <name evidence="11" type="primary">nadD</name>
    <name evidence="14" type="ORF">EOD43_01070</name>
</gene>
<keyword evidence="9 11" id="KW-0520">NAD</keyword>
<dbReference type="PANTHER" id="PTHR39321:SF3">
    <property type="entry name" value="PHOSPHOPANTETHEINE ADENYLYLTRANSFERASE"/>
    <property type="match status" value="1"/>
</dbReference>
<evidence type="ECO:0000256" key="4">
    <source>
        <dbReference type="ARBA" id="ARBA00022642"/>
    </source>
</evidence>
<evidence type="ECO:0000256" key="6">
    <source>
        <dbReference type="ARBA" id="ARBA00022695"/>
    </source>
</evidence>
<evidence type="ECO:0000256" key="8">
    <source>
        <dbReference type="ARBA" id="ARBA00022840"/>
    </source>
</evidence>
<evidence type="ECO:0000256" key="9">
    <source>
        <dbReference type="ARBA" id="ARBA00023027"/>
    </source>
</evidence>
<evidence type="ECO:0000256" key="3">
    <source>
        <dbReference type="ARBA" id="ARBA00009014"/>
    </source>
</evidence>
<comment type="pathway">
    <text evidence="2 11">Cofactor biosynthesis; NAD(+) biosynthesis; deamido-NAD(+) from nicotinate D-ribonucleotide: step 1/1.</text>
</comment>
<evidence type="ECO:0000256" key="5">
    <source>
        <dbReference type="ARBA" id="ARBA00022679"/>
    </source>
</evidence>
<reference evidence="14 15" key="1">
    <citation type="submission" date="2019-01" db="EMBL/GenBank/DDBJ databases">
        <authorList>
            <person name="Chen W.-M."/>
        </authorList>
    </citation>
    <scope>NUCLEOTIDE SEQUENCE [LARGE SCALE GENOMIC DNA]</scope>
    <source>
        <strain evidence="14 15">CCP-7</strain>
    </source>
</reference>
<comment type="similarity">
    <text evidence="3 11">Belongs to the NadD family.</text>
</comment>
<dbReference type="EC" id="2.7.7.18" evidence="11"/>
<dbReference type="Pfam" id="PF01467">
    <property type="entry name" value="CTP_transf_like"/>
    <property type="match status" value="1"/>
</dbReference>
<evidence type="ECO:0000256" key="1">
    <source>
        <dbReference type="ARBA" id="ARBA00002324"/>
    </source>
</evidence>
<dbReference type="UniPathway" id="UPA00253">
    <property type="reaction ID" value="UER00332"/>
</dbReference>
<dbReference type="Gene3D" id="3.40.50.620">
    <property type="entry name" value="HUPs"/>
    <property type="match status" value="1"/>
</dbReference>
<keyword evidence="7 11" id="KW-0547">Nucleotide-binding</keyword>
<dbReference type="CDD" id="cd02165">
    <property type="entry name" value="NMNAT"/>
    <property type="match status" value="1"/>
</dbReference>
<protein>
    <recommendedName>
        <fullName evidence="11">Probable nicotinate-nucleotide adenylyltransferase</fullName>
        <ecNumber evidence="11">2.7.7.18</ecNumber>
    </recommendedName>
    <alternativeName>
        <fullName evidence="11">Deamido-NAD(+) diphosphorylase</fullName>
    </alternativeName>
    <alternativeName>
        <fullName evidence="11">Deamido-NAD(+) pyrophosphorylase</fullName>
    </alternativeName>
    <alternativeName>
        <fullName evidence="11">Nicotinate mononucleotide adenylyltransferase</fullName>
        <shortName evidence="11">NaMN adenylyltransferase</shortName>
    </alternativeName>
</protein>
<dbReference type="AlphaFoldDB" id="A0A437M4B5"/>
<dbReference type="EMBL" id="SACN01000001">
    <property type="protein sequence ID" value="RVT92551.1"/>
    <property type="molecule type" value="Genomic_DNA"/>
</dbReference>
<dbReference type="Proteomes" id="UP000282971">
    <property type="component" value="Unassembled WGS sequence"/>
</dbReference>
<feature type="region of interest" description="Disordered" evidence="12">
    <location>
        <begin position="195"/>
        <end position="215"/>
    </location>
</feature>
<sequence length="215" mass="24180">MIPTGLLGGSFNPAHRGHRHISLHALDAMGLEEVWWLVSPGNPLKAGASDMAPMAARYASARKMAARAKIRPTTIEARLGTRYTADTLKKLVRRFPNRRFVWIMGADNLVQFHKWRDWRTIARTVTIAVIARPEYDGPARASRAMGWLRRFVRPASQARQWTTWSPPALVLLRFYPDPASATQLRAANPRWHLSYNQKGPDGAAAPPIPVHQEAH</sequence>
<dbReference type="SUPFAM" id="SSF52374">
    <property type="entry name" value="Nucleotidylyl transferase"/>
    <property type="match status" value="1"/>
</dbReference>
<dbReference type="PANTHER" id="PTHR39321">
    <property type="entry name" value="NICOTINATE-NUCLEOTIDE ADENYLYLTRANSFERASE-RELATED"/>
    <property type="match status" value="1"/>
</dbReference>
<dbReference type="InterPro" id="IPR005248">
    <property type="entry name" value="NadD/NMNAT"/>
</dbReference>
<dbReference type="RefSeq" id="WP_127740265.1">
    <property type="nucleotide sequence ID" value="NZ_SACN01000001.1"/>
</dbReference>
<dbReference type="NCBIfam" id="NF000843">
    <property type="entry name" value="PRK00071.2-2"/>
    <property type="match status" value="1"/>
</dbReference>
<evidence type="ECO:0000256" key="2">
    <source>
        <dbReference type="ARBA" id="ARBA00005019"/>
    </source>
</evidence>
<dbReference type="GO" id="GO:0009435">
    <property type="term" value="P:NAD+ biosynthetic process"/>
    <property type="evidence" value="ECO:0007669"/>
    <property type="project" value="UniProtKB-UniRule"/>
</dbReference>
<accession>A0A437M4B5</accession>
<evidence type="ECO:0000259" key="13">
    <source>
        <dbReference type="Pfam" id="PF01467"/>
    </source>
</evidence>
<evidence type="ECO:0000313" key="15">
    <source>
        <dbReference type="Proteomes" id="UP000282971"/>
    </source>
</evidence>
<comment type="caution">
    <text evidence="14">The sequence shown here is derived from an EMBL/GenBank/DDBJ whole genome shotgun (WGS) entry which is preliminary data.</text>
</comment>
<dbReference type="OrthoDB" id="5295945at2"/>
<keyword evidence="5 11" id="KW-0808">Transferase</keyword>
<evidence type="ECO:0000313" key="14">
    <source>
        <dbReference type="EMBL" id="RVT92551.1"/>
    </source>
</evidence>
<keyword evidence="8 11" id="KW-0067">ATP-binding</keyword>
<comment type="function">
    <text evidence="1 11">Catalyzes the reversible adenylation of nicotinate mononucleotide (NaMN) to nicotinic acid adenine dinucleotide (NaAD).</text>
</comment>
<evidence type="ECO:0000256" key="10">
    <source>
        <dbReference type="ARBA" id="ARBA00048721"/>
    </source>
</evidence>
<dbReference type="GO" id="GO:0005524">
    <property type="term" value="F:ATP binding"/>
    <property type="evidence" value="ECO:0007669"/>
    <property type="project" value="UniProtKB-KW"/>
</dbReference>
<dbReference type="GO" id="GO:0004515">
    <property type="term" value="F:nicotinate-nucleotide adenylyltransferase activity"/>
    <property type="evidence" value="ECO:0007669"/>
    <property type="project" value="UniProtKB-UniRule"/>
</dbReference>
<proteinExistence type="inferred from homology"/>
<feature type="domain" description="Cytidyltransferase-like" evidence="13">
    <location>
        <begin position="6"/>
        <end position="168"/>
    </location>
</feature>
<name>A0A437M4B5_9SPHN</name>
<keyword evidence="6 11" id="KW-0548">Nucleotidyltransferase</keyword>
<evidence type="ECO:0000256" key="12">
    <source>
        <dbReference type="SAM" id="MobiDB-lite"/>
    </source>
</evidence>
<evidence type="ECO:0000256" key="7">
    <source>
        <dbReference type="ARBA" id="ARBA00022741"/>
    </source>
</evidence>
<keyword evidence="4 11" id="KW-0662">Pyridine nucleotide biosynthesis</keyword>
<dbReference type="InterPro" id="IPR014729">
    <property type="entry name" value="Rossmann-like_a/b/a_fold"/>
</dbReference>
<comment type="catalytic activity">
    <reaction evidence="10 11">
        <text>nicotinate beta-D-ribonucleotide + ATP + H(+) = deamido-NAD(+) + diphosphate</text>
        <dbReference type="Rhea" id="RHEA:22860"/>
        <dbReference type="ChEBI" id="CHEBI:15378"/>
        <dbReference type="ChEBI" id="CHEBI:30616"/>
        <dbReference type="ChEBI" id="CHEBI:33019"/>
        <dbReference type="ChEBI" id="CHEBI:57502"/>
        <dbReference type="ChEBI" id="CHEBI:58437"/>
        <dbReference type="EC" id="2.7.7.18"/>
    </reaction>
</comment>
<keyword evidence="15" id="KW-1185">Reference proteome</keyword>